<dbReference type="AlphaFoldDB" id="A0A846MGE3"/>
<evidence type="ECO:0008006" key="3">
    <source>
        <dbReference type="Google" id="ProtNLM"/>
    </source>
</evidence>
<proteinExistence type="predicted"/>
<evidence type="ECO:0000313" key="1">
    <source>
        <dbReference type="EMBL" id="NIJ15946.1"/>
    </source>
</evidence>
<dbReference type="SUPFAM" id="SSF88713">
    <property type="entry name" value="Glycoside hydrolase/deacetylase"/>
    <property type="match status" value="1"/>
</dbReference>
<dbReference type="CDD" id="cd10933">
    <property type="entry name" value="CE4_u9"/>
    <property type="match status" value="1"/>
</dbReference>
<dbReference type="Gene3D" id="3.20.20.370">
    <property type="entry name" value="Glycoside hydrolase/deacetylase"/>
    <property type="match status" value="1"/>
</dbReference>
<dbReference type="InterPro" id="IPR011330">
    <property type="entry name" value="Glyco_hydro/deAcase_b/a-brl"/>
</dbReference>
<gene>
    <name evidence="1" type="ORF">FHS54_000895</name>
</gene>
<comment type="caution">
    <text evidence="1">The sequence shown here is derived from an EMBL/GenBank/DDBJ whole genome shotgun (WGS) entry which is preliminary data.</text>
</comment>
<evidence type="ECO:0000313" key="2">
    <source>
        <dbReference type="Proteomes" id="UP000576821"/>
    </source>
</evidence>
<reference evidence="1 2" key="1">
    <citation type="submission" date="2020-03" db="EMBL/GenBank/DDBJ databases">
        <title>Genomic Encyclopedia of Type Strains, Phase IV (KMG-IV): sequencing the most valuable type-strain genomes for metagenomic binning, comparative biology and taxonomic classification.</title>
        <authorList>
            <person name="Goeker M."/>
        </authorList>
    </citation>
    <scope>NUCLEOTIDE SEQUENCE [LARGE SCALE GENOMIC DNA]</scope>
    <source>
        <strain evidence="1 2">DSM 21299</strain>
    </source>
</reference>
<protein>
    <recommendedName>
        <fullName evidence="3">Polysaccharide deacetylase</fullName>
    </recommendedName>
</protein>
<organism evidence="1 2">
    <name type="scientific">Sphingobium vermicomposti</name>
    <dbReference type="NCBI Taxonomy" id="529005"/>
    <lineage>
        <taxon>Bacteria</taxon>
        <taxon>Pseudomonadati</taxon>
        <taxon>Pseudomonadota</taxon>
        <taxon>Alphaproteobacteria</taxon>
        <taxon>Sphingomonadales</taxon>
        <taxon>Sphingomonadaceae</taxon>
        <taxon>Sphingobium</taxon>
    </lineage>
</organism>
<dbReference type="GO" id="GO:0005975">
    <property type="term" value="P:carbohydrate metabolic process"/>
    <property type="evidence" value="ECO:0007669"/>
    <property type="project" value="InterPro"/>
</dbReference>
<dbReference type="EMBL" id="JAASQR010000001">
    <property type="protein sequence ID" value="NIJ15946.1"/>
    <property type="molecule type" value="Genomic_DNA"/>
</dbReference>
<dbReference type="Proteomes" id="UP000576821">
    <property type="component" value="Unassembled WGS sequence"/>
</dbReference>
<sequence>MLDDNASTALLITVDTELSALLHQRGMSLDDNVRSSIWGDAKGGSYGIGWQMDQLEEHGLKGVFFLDPMPALVFGPDFLKPIVAAIAERGHEVQLHVHTEWLAHATHSPVQGLTGRNIGDFSLGDQLTLLRMARTWLEDAGAPAINAFRAGNFGANDDTLRALAQLGIAWDSSVNPAYHQHGCRITDARAQTGITRQLGMLEVPVSGIIDRPGSFRPAQLCAMSATEMRAGLRHAVQESHGAFMALTHSFEMLSRDRQRPNHAVMRRFTALCREAACLPGIRTAGFHDLPPSLADEHAEPTLLPANRIRTAMRRVQQVWGTWRYERRLVPA</sequence>
<dbReference type="RefSeq" id="WP_167302547.1">
    <property type="nucleotide sequence ID" value="NZ_JAASQR010000001.1"/>
</dbReference>
<name>A0A846MGE3_9SPHN</name>
<accession>A0A846MGE3</accession>
<keyword evidence="2" id="KW-1185">Reference proteome</keyword>